<dbReference type="eggNOG" id="KOG1967">
    <property type="taxonomic scope" value="Eukaryota"/>
</dbReference>
<organism evidence="9 10">
    <name type="scientific">Pseudozyma hubeiensis (strain SY62)</name>
    <name type="common">Yeast</name>
    <dbReference type="NCBI Taxonomy" id="1305764"/>
    <lineage>
        <taxon>Eukaryota</taxon>
        <taxon>Fungi</taxon>
        <taxon>Dikarya</taxon>
        <taxon>Basidiomycota</taxon>
        <taxon>Ustilaginomycotina</taxon>
        <taxon>Ustilaginomycetes</taxon>
        <taxon>Ustilaginales</taxon>
        <taxon>Ustilaginaceae</taxon>
        <taxon>Pseudozyma</taxon>
    </lineage>
</organism>
<evidence type="ECO:0000256" key="4">
    <source>
        <dbReference type="ARBA" id="ARBA00023242"/>
    </source>
</evidence>
<comment type="subcellular location">
    <subcellularLocation>
        <location evidence="1 5">Nucleus</location>
    </subcellularLocation>
</comment>
<dbReference type="Pfam" id="PF12460">
    <property type="entry name" value="MMS19_C"/>
    <property type="match status" value="1"/>
</dbReference>
<dbReference type="InterPro" id="IPR024687">
    <property type="entry name" value="MMS19_C"/>
</dbReference>
<evidence type="ECO:0000313" key="10">
    <source>
        <dbReference type="Proteomes" id="UP000014071"/>
    </source>
</evidence>
<reference evidence="10" key="1">
    <citation type="journal article" date="2013" name="Genome Announc.">
        <title>Draft genome sequence of the basidiomycetous yeast-like fungus Pseudozyma hubeiensis SY62, which produces an abundant amount of the biosurfactant mannosylerythritol lipids.</title>
        <authorList>
            <person name="Konishi M."/>
            <person name="Hatada Y."/>
            <person name="Horiuchi J."/>
        </authorList>
    </citation>
    <scope>NUCLEOTIDE SEQUENCE [LARGE SCALE GENOMIC DNA]</scope>
    <source>
        <strain evidence="10">SY62</strain>
    </source>
</reference>
<dbReference type="EMBL" id="DF238778">
    <property type="protein sequence ID" value="GAC93655.1"/>
    <property type="molecule type" value="Genomic_DNA"/>
</dbReference>
<evidence type="ECO:0000313" key="9">
    <source>
        <dbReference type="EMBL" id="GAC93655.1"/>
    </source>
</evidence>
<evidence type="ECO:0000256" key="2">
    <source>
        <dbReference type="ARBA" id="ARBA00009340"/>
    </source>
</evidence>
<dbReference type="GO" id="GO:0016226">
    <property type="term" value="P:iron-sulfur cluster assembly"/>
    <property type="evidence" value="ECO:0007669"/>
    <property type="project" value="UniProtKB-UniRule"/>
</dbReference>
<dbReference type="GO" id="GO:0097361">
    <property type="term" value="C:cytosolic [4Fe-4S] assembly targeting complex"/>
    <property type="evidence" value="ECO:0007669"/>
    <property type="project" value="UniProtKB-UniRule"/>
</dbReference>
<keyword evidence="4 5" id="KW-0539">Nucleus</keyword>
<dbReference type="HOGENOM" id="CLU_005943_1_0_1"/>
<keyword evidence="5" id="KW-0234">DNA repair</keyword>
<accession>R9P6B8</accession>
<evidence type="ECO:0000256" key="1">
    <source>
        <dbReference type="ARBA" id="ARBA00004123"/>
    </source>
</evidence>
<evidence type="ECO:0000256" key="6">
    <source>
        <dbReference type="SAM" id="MobiDB-lite"/>
    </source>
</evidence>
<dbReference type="RefSeq" id="XP_012187242.1">
    <property type="nucleotide sequence ID" value="XM_012331852.1"/>
</dbReference>
<dbReference type="Gene3D" id="1.25.10.10">
    <property type="entry name" value="Leucine-rich Repeat Variant"/>
    <property type="match status" value="1"/>
</dbReference>
<dbReference type="InterPro" id="IPR029240">
    <property type="entry name" value="MMS19_N"/>
</dbReference>
<dbReference type="InterPro" id="IPR039920">
    <property type="entry name" value="MMS19"/>
</dbReference>
<keyword evidence="10" id="KW-1185">Reference proteome</keyword>
<dbReference type="GO" id="GO:0005634">
    <property type="term" value="C:nucleus"/>
    <property type="evidence" value="ECO:0007669"/>
    <property type="project" value="UniProtKB-SubCell"/>
</dbReference>
<dbReference type="Proteomes" id="UP000014071">
    <property type="component" value="Unassembled WGS sequence"/>
</dbReference>
<feature type="domain" description="MMS19 N-terminal" evidence="8">
    <location>
        <begin position="115"/>
        <end position="484"/>
    </location>
</feature>
<dbReference type="OrthoDB" id="342900at2759"/>
<dbReference type="GO" id="GO:0006281">
    <property type="term" value="P:DNA repair"/>
    <property type="evidence" value="ECO:0007669"/>
    <property type="project" value="UniProtKB-UniRule"/>
</dbReference>
<evidence type="ECO:0000256" key="5">
    <source>
        <dbReference type="RuleBase" id="RU367072"/>
    </source>
</evidence>
<comment type="similarity">
    <text evidence="2 5">Belongs to the MET18/MMS19 family.</text>
</comment>
<evidence type="ECO:0000259" key="8">
    <source>
        <dbReference type="Pfam" id="PF14500"/>
    </source>
</evidence>
<feature type="domain" description="MMS19 C-terminal" evidence="7">
    <location>
        <begin position="805"/>
        <end position="1398"/>
    </location>
</feature>
<dbReference type="GO" id="GO:0051604">
    <property type="term" value="P:protein maturation"/>
    <property type="evidence" value="ECO:0007669"/>
    <property type="project" value="UniProtKB-UniRule"/>
</dbReference>
<dbReference type="GeneID" id="24106521"/>
<gene>
    <name evidence="9" type="ORF">PHSY_001220</name>
</gene>
<sequence length="1465" mass="157618">MESCRSNAASSFLYKDLAKLGQLWNGGHKSPTNDSRKRRLSKSCGDFDRKDCADQDFAPSNLTPSSLPSPIARSTKTMADSAQAIRAFIVGSFQQLPPSIIDDLANGHVSLLGIVRLLGEYLTSEQEETRTRAVQLLSDITCHFLDPTAHPQHLKEPLASIFTVQAVRTLTAFFADKVADGVIISDNFVRSANAPELLPDTAPRARKNEAEQKTLQGSAMLVSSLRALTVLSACKAPTSTSAASAPADQLPVKGFGQEQAHSVADALFSHVVATNHPQSLRFIIFRLLDSLVAHHRDALKAYRASPSTSAATNHEAPTASTPMQEDTANDEATDVTRSETCQGTDFLQGYVKMVQGEKDPRNLMVLFGVDKVLLTEWLMDREMTEKFFDITFCYFPITFRPPPDDPYGITSDDLKVALRAAICASPAMAPHGYPLLLEKLSAAGGPAKLDTLRTLIAAMPVYGRAAALANAKKLWEGLKIEIFHATDDETGDLAVDTLTVLLHVLYHDVDPPEGIAPNMVHDCLVELEEPGKSLAKAAIKVLGCLVRASSSTAYLAVYGFMDQMIKMFADPEDLAQRTPILAGIGELLEALAKVYRHAEMAHADDSVKSQSTAVASEIGSGHLLPATANERSYAGDNRPLDPFLSDLLSCLSNGLRSTSYRRSAMLVFSSAVSISILSSDATTSTVKQTADTSDSMTSKPLLDFDELSFLTREVASLLTSSVGDDVREEALCAIEVISNERTATSVAAANPTARVIEQVVLPVLLEKLPDRIEPFDDPEERTTGNAMDDTEAEIDLIKANIRRSLGALSRLCVAPLLFEAVVVKLFTKLELCCRPSARSASSSGAADVVGVTDTNEEGKPSSTVKEQLKSLHEANVGYARGLILTLQTMVDLKRQSGHRDLVKYAHSLPSRLVGLTLSGLSANSDGTREQVSIAADPAVVADLAALLGTFVKLLDPSHQREFLASLNQTFVRDQSTFVGNGSNGEGIPLIASGSPLTQSFEPFAVSPSTQDGRFSVASRNAVALLSAAIVAAAPAAGVVVLSRTAAGPTTKHEAALASLSCLLDWTLSAARPSTQSSGLGNATAQTSQALQLNSAFWMAVAITNKFIDETQPAFLDLLDTFWGTHIKNYSEASSSPSQRRVALQMWMWLSRALVIKSSKLSEAMLNRVLIEIFDEIAGSIVGKQDPTQLVATTERTAEKQSSVDWKFARAAARDLATIVGVSEDGITTKENGFTVRLLWKQKLFSFLLPRLLESYSTAAKLAHRHNHVHSEQCSHPHEEADVDAKTIYLVSLAGLLPSLPSTMLVDRLEGLFPLLIQALSLPDSKARSAAANALTVASEVGKKIPTPATSSGAQFDPTSLIAAHLNSIVTKLLSNIEPTPYTPPSTRIAALRTLTSLAAKAPEDDEVAVATQRSDGGLQHHHLHPLRNFVLKQLGRENKGIDDKVRAVRSYAVDARDAWFAVSET</sequence>
<dbReference type="SUPFAM" id="SSF48371">
    <property type="entry name" value="ARM repeat"/>
    <property type="match status" value="1"/>
</dbReference>
<dbReference type="InterPro" id="IPR016024">
    <property type="entry name" value="ARM-type_fold"/>
</dbReference>
<name>R9P6B8_PSEHS</name>
<proteinExistence type="inferred from homology"/>
<keyword evidence="5" id="KW-0227">DNA damage</keyword>
<evidence type="ECO:0000256" key="3">
    <source>
        <dbReference type="ARBA" id="ARBA00022737"/>
    </source>
</evidence>
<protein>
    <recommendedName>
        <fullName evidence="5">MMS19 nucleotide excision repair protein</fullName>
    </recommendedName>
</protein>
<evidence type="ECO:0000259" key="7">
    <source>
        <dbReference type="Pfam" id="PF12460"/>
    </source>
</evidence>
<dbReference type="PANTHER" id="PTHR12891">
    <property type="entry name" value="DNA REPAIR/TRANSCRIPTION PROTEIN MET18/MMS19"/>
    <property type="match status" value="1"/>
</dbReference>
<feature type="region of interest" description="Disordered" evidence="6">
    <location>
        <begin position="838"/>
        <end position="862"/>
    </location>
</feature>
<dbReference type="PANTHER" id="PTHR12891:SF0">
    <property type="entry name" value="MMS19 NUCLEOTIDE EXCISION REPAIR PROTEIN HOMOLOG"/>
    <property type="match status" value="1"/>
</dbReference>
<feature type="region of interest" description="Disordered" evidence="6">
    <location>
        <begin position="304"/>
        <end position="331"/>
    </location>
</feature>
<comment type="function">
    <text evidence="5">Key component of the cytosolic iron-sulfur protein assembly (CIA) complex, a multiprotein complex that mediates the incorporation of iron-sulfur cluster into apoproteins specifically involved in DNA metabolism and genomic integrity. In the CIA complex, MMS19 acts as an adapter between early-acting CIA components and a subset of cellular target iron-sulfur proteins.</text>
</comment>
<dbReference type="InterPro" id="IPR011989">
    <property type="entry name" value="ARM-like"/>
</dbReference>
<dbReference type="STRING" id="1305764.R9P6B8"/>
<dbReference type="Pfam" id="PF14500">
    <property type="entry name" value="MMS19_N"/>
    <property type="match status" value="1"/>
</dbReference>
<keyword evidence="3" id="KW-0677">Repeat</keyword>